<dbReference type="Pfam" id="PF00319">
    <property type="entry name" value="SRF-TF"/>
    <property type="match status" value="1"/>
</dbReference>
<evidence type="ECO:0000256" key="4">
    <source>
        <dbReference type="ARBA" id="ARBA00023163"/>
    </source>
</evidence>
<sequence>RQTAAKSRRSDSPRARSQQKYRLRKTLFKNANKYGAECDADVCVILRTRGDGRTFVFNTDSFEKFLPILQDLVRVSMIKYM</sequence>
<keyword evidence="4" id="KW-0804">Transcription</keyword>
<evidence type="ECO:0000313" key="7">
    <source>
        <dbReference type="EMBL" id="OJJ52039.1"/>
    </source>
</evidence>
<comment type="subcellular location">
    <subcellularLocation>
        <location evidence="1">Nucleus</location>
    </subcellularLocation>
</comment>
<feature type="domain" description="MADS-box" evidence="6">
    <location>
        <begin position="10"/>
        <end position="55"/>
    </location>
</feature>
<gene>
    <name evidence="7" type="ORF">ASPSYDRAFT_117831</name>
</gene>
<dbReference type="GeneID" id="63756398"/>
<keyword evidence="8" id="KW-1185">Reference proteome</keyword>
<dbReference type="GO" id="GO:0046983">
    <property type="term" value="F:protein dimerization activity"/>
    <property type="evidence" value="ECO:0007669"/>
    <property type="project" value="InterPro"/>
</dbReference>
<dbReference type="Proteomes" id="UP000184356">
    <property type="component" value="Unassembled WGS sequence"/>
</dbReference>
<keyword evidence="5" id="KW-0539">Nucleus</keyword>
<reference evidence="8" key="1">
    <citation type="journal article" date="2017" name="Genome Biol.">
        <title>Comparative genomics reveals high biological diversity and specific adaptations in the industrially and medically important fungal genus Aspergillus.</title>
        <authorList>
            <person name="de Vries R.P."/>
            <person name="Riley R."/>
            <person name="Wiebenga A."/>
            <person name="Aguilar-Osorio G."/>
            <person name="Amillis S."/>
            <person name="Uchima C.A."/>
            <person name="Anderluh G."/>
            <person name="Asadollahi M."/>
            <person name="Askin M."/>
            <person name="Barry K."/>
            <person name="Battaglia E."/>
            <person name="Bayram O."/>
            <person name="Benocci T."/>
            <person name="Braus-Stromeyer S.A."/>
            <person name="Caldana C."/>
            <person name="Canovas D."/>
            <person name="Cerqueira G.C."/>
            <person name="Chen F."/>
            <person name="Chen W."/>
            <person name="Choi C."/>
            <person name="Clum A."/>
            <person name="Dos Santos R.A."/>
            <person name="Damasio A.R."/>
            <person name="Diallinas G."/>
            <person name="Emri T."/>
            <person name="Fekete E."/>
            <person name="Flipphi M."/>
            <person name="Freyberg S."/>
            <person name="Gallo A."/>
            <person name="Gournas C."/>
            <person name="Habgood R."/>
            <person name="Hainaut M."/>
            <person name="Harispe M.L."/>
            <person name="Henrissat B."/>
            <person name="Hilden K.S."/>
            <person name="Hope R."/>
            <person name="Hossain A."/>
            <person name="Karabika E."/>
            <person name="Karaffa L."/>
            <person name="Karanyi Z."/>
            <person name="Krasevec N."/>
            <person name="Kuo A."/>
            <person name="Kusch H."/>
            <person name="LaButti K."/>
            <person name="Lagendijk E.L."/>
            <person name="Lapidus A."/>
            <person name="Levasseur A."/>
            <person name="Lindquist E."/>
            <person name="Lipzen A."/>
            <person name="Logrieco A.F."/>
            <person name="MacCabe A."/>
            <person name="Maekelae M.R."/>
            <person name="Malavazi I."/>
            <person name="Melin P."/>
            <person name="Meyer V."/>
            <person name="Mielnichuk N."/>
            <person name="Miskei M."/>
            <person name="Molnar A.P."/>
            <person name="Mule G."/>
            <person name="Ngan C.Y."/>
            <person name="Orejas M."/>
            <person name="Orosz E."/>
            <person name="Ouedraogo J.P."/>
            <person name="Overkamp K.M."/>
            <person name="Park H.-S."/>
            <person name="Perrone G."/>
            <person name="Piumi F."/>
            <person name="Punt P.J."/>
            <person name="Ram A.F."/>
            <person name="Ramon A."/>
            <person name="Rauscher S."/>
            <person name="Record E."/>
            <person name="Riano-Pachon D.M."/>
            <person name="Robert V."/>
            <person name="Roehrig J."/>
            <person name="Ruller R."/>
            <person name="Salamov A."/>
            <person name="Salih N.S."/>
            <person name="Samson R.A."/>
            <person name="Sandor E."/>
            <person name="Sanguinetti M."/>
            <person name="Schuetze T."/>
            <person name="Sepcic K."/>
            <person name="Shelest E."/>
            <person name="Sherlock G."/>
            <person name="Sophianopoulou V."/>
            <person name="Squina F.M."/>
            <person name="Sun H."/>
            <person name="Susca A."/>
            <person name="Todd R.B."/>
            <person name="Tsang A."/>
            <person name="Unkles S.E."/>
            <person name="van de Wiele N."/>
            <person name="van Rossen-Uffink D."/>
            <person name="Oliveira J.V."/>
            <person name="Vesth T.C."/>
            <person name="Visser J."/>
            <person name="Yu J.-H."/>
            <person name="Zhou M."/>
            <person name="Andersen M.R."/>
            <person name="Archer D.B."/>
            <person name="Baker S.E."/>
            <person name="Benoit I."/>
            <person name="Brakhage A.A."/>
            <person name="Braus G.H."/>
            <person name="Fischer R."/>
            <person name="Frisvad J.C."/>
            <person name="Goldman G.H."/>
            <person name="Houbraken J."/>
            <person name="Oakley B."/>
            <person name="Pocsi I."/>
            <person name="Scazzocchio C."/>
            <person name="Seiboth B."/>
            <person name="vanKuyk P.A."/>
            <person name="Wortman J."/>
            <person name="Dyer P.S."/>
            <person name="Grigoriev I.V."/>
        </authorList>
    </citation>
    <scope>NUCLEOTIDE SEQUENCE [LARGE SCALE GENOMIC DNA]</scope>
    <source>
        <strain evidence="8">CBS 593.65</strain>
    </source>
</reference>
<evidence type="ECO:0000256" key="2">
    <source>
        <dbReference type="ARBA" id="ARBA00023015"/>
    </source>
</evidence>
<dbReference type="InterPro" id="IPR036879">
    <property type="entry name" value="TF_MADSbox_sf"/>
</dbReference>
<evidence type="ECO:0000256" key="5">
    <source>
        <dbReference type="ARBA" id="ARBA00023242"/>
    </source>
</evidence>
<feature type="non-terminal residue" evidence="7">
    <location>
        <position position="81"/>
    </location>
</feature>
<evidence type="ECO:0000256" key="1">
    <source>
        <dbReference type="ARBA" id="ARBA00004123"/>
    </source>
</evidence>
<dbReference type="GO" id="GO:0005634">
    <property type="term" value="C:nucleus"/>
    <property type="evidence" value="ECO:0007669"/>
    <property type="project" value="UniProtKB-SubCell"/>
</dbReference>
<organism evidence="7 8">
    <name type="scientific">Aspergillus sydowii CBS 593.65</name>
    <dbReference type="NCBI Taxonomy" id="1036612"/>
    <lineage>
        <taxon>Eukaryota</taxon>
        <taxon>Fungi</taxon>
        <taxon>Dikarya</taxon>
        <taxon>Ascomycota</taxon>
        <taxon>Pezizomycotina</taxon>
        <taxon>Eurotiomycetes</taxon>
        <taxon>Eurotiomycetidae</taxon>
        <taxon>Eurotiales</taxon>
        <taxon>Aspergillaceae</taxon>
        <taxon>Aspergillus</taxon>
        <taxon>Aspergillus subgen. Nidulantes</taxon>
    </lineage>
</organism>
<dbReference type="VEuPathDB" id="FungiDB:ASPSYDRAFT_117831"/>
<keyword evidence="2" id="KW-0805">Transcription regulation</keyword>
<dbReference type="AlphaFoldDB" id="A0A1L9SXY8"/>
<accession>A0A1L9SXY8</accession>
<evidence type="ECO:0000256" key="3">
    <source>
        <dbReference type="ARBA" id="ARBA00023125"/>
    </source>
</evidence>
<dbReference type="RefSeq" id="XP_040695845.1">
    <property type="nucleotide sequence ID" value="XM_040840325.1"/>
</dbReference>
<dbReference type="SUPFAM" id="SSF55455">
    <property type="entry name" value="SRF-like"/>
    <property type="match status" value="1"/>
</dbReference>
<proteinExistence type="predicted"/>
<feature type="non-terminal residue" evidence="7">
    <location>
        <position position="1"/>
    </location>
</feature>
<name>A0A1L9SXY8_9EURO</name>
<evidence type="ECO:0000313" key="8">
    <source>
        <dbReference type="Proteomes" id="UP000184356"/>
    </source>
</evidence>
<dbReference type="InterPro" id="IPR002100">
    <property type="entry name" value="TF_MADSbox"/>
</dbReference>
<protein>
    <recommendedName>
        <fullName evidence="6">MADS-box domain-containing protein</fullName>
    </recommendedName>
</protein>
<keyword evidence="3" id="KW-0238">DNA-binding</keyword>
<dbReference type="OrthoDB" id="4497819at2759"/>
<dbReference type="EMBL" id="KV878606">
    <property type="protein sequence ID" value="OJJ52039.1"/>
    <property type="molecule type" value="Genomic_DNA"/>
</dbReference>
<dbReference type="GO" id="GO:0045944">
    <property type="term" value="P:positive regulation of transcription by RNA polymerase II"/>
    <property type="evidence" value="ECO:0007669"/>
    <property type="project" value="UniProtKB-ARBA"/>
</dbReference>
<dbReference type="GO" id="GO:0003677">
    <property type="term" value="F:DNA binding"/>
    <property type="evidence" value="ECO:0007669"/>
    <property type="project" value="UniProtKB-KW"/>
</dbReference>
<evidence type="ECO:0000259" key="6">
    <source>
        <dbReference type="Pfam" id="PF00319"/>
    </source>
</evidence>